<dbReference type="VEuPathDB" id="FungiDB:UREG_00577"/>
<accession>C4JDV0</accession>
<dbReference type="InParanoid" id="C4JDV0"/>
<evidence type="ECO:0000256" key="1">
    <source>
        <dbReference type="SAM" id="MobiDB-lite"/>
    </source>
</evidence>
<dbReference type="HOGENOM" id="CLU_1612041_0_0_1"/>
<dbReference type="GeneID" id="8439497"/>
<sequence>MSPYRLVEPLHSAPTANRRQVVYTGRPGAGNTVGLQNNTVNNLPSLKRISSTRPKQFCSSGGSLHTCSSSELAIFSFDEELEYELRREKDVAPVFHVGRSGGTNTFHQDNQLHFNSSCNYSGNYARKQSTTSSMGSSSASANLEKAAWNKRDADSWRASFKHPPS</sequence>
<feature type="region of interest" description="Disordered" evidence="1">
    <location>
        <begin position="125"/>
        <end position="144"/>
    </location>
</feature>
<dbReference type="AlphaFoldDB" id="C4JDV0"/>
<dbReference type="KEGG" id="ure:UREG_00577"/>
<dbReference type="OrthoDB" id="5424462at2759"/>
<evidence type="ECO:0000313" key="2">
    <source>
        <dbReference type="EMBL" id="EEP75730.1"/>
    </source>
</evidence>
<gene>
    <name evidence="2" type="ORF">UREG_00577</name>
</gene>
<dbReference type="Proteomes" id="UP000002058">
    <property type="component" value="Unassembled WGS sequence"/>
</dbReference>
<dbReference type="OMA" id="CHSSEFA"/>
<name>C4JDV0_UNCRE</name>
<keyword evidence="3" id="KW-1185">Reference proteome</keyword>
<reference evidence="3" key="1">
    <citation type="journal article" date="2009" name="Genome Res.">
        <title>Comparative genomic analyses of the human fungal pathogens Coccidioides and their relatives.</title>
        <authorList>
            <person name="Sharpton T.J."/>
            <person name="Stajich J.E."/>
            <person name="Rounsley S.D."/>
            <person name="Gardner M.J."/>
            <person name="Wortman J.R."/>
            <person name="Jordar V.S."/>
            <person name="Maiti R."/>
            <person name="Kodira C.D."/>
            <person name="Neafsey D.E."/>
            <person name="Zeng Q."/>
            <person name="Hung C.-Y."/>
            <person name="McMahan C."/>
            <person name="Muszewska A."/>
            <person name="Grynberg M."/>
            <person name="Mandel M.A."/>
            <person name="Kellner E.M."/>
            <person name="Barker B.M."/>
            <person name="Galgiani J.N."/>
            <person name="Orbach M.J."/>
            <person name="Kirkland T.N."/>
            <person name="Cole G.T."/>
            <person name="Henn M.R."/>
            <person name="Birren B.W."/>
            <person name="Taylor J.W."/>
        </authorList>
    </citation>
    <scope>NUCLEOTIDE SEQUENCE [LARGE SCALE GENOMIC DNA]</scope>
    <source>
        <strain evidence="3">UAMH 1704</strain>
    </source>
</reference>
<feature type="compositionally biased region" description="Low complexity" evidence="1">
    <location>
        <begin position="129"/>
        <end position="141"/>
    </location>
</feature>
<organism evidence="2 3">
    <name type="scientific">Uncinocarpus reesii (strain UAMH 1704)</name>
    <dbReference type="NCBI Taxonomy" id="336963"/>
    <lineage>
        <taxon>Eukaryota</taxon>
        <taxon>Fungi</taxon>
        <taxon>Dikarya</taxon>
        <taxon>Ascomycota</taxon>
        <taxon>Pezizomycotina</taxon>
        <taxon>Eurotiomycetes</taxon>
        <taxon>Eurotiomycetidae</taxon>
        <taxon>Onygenales</taxon>
        <taxon>Onygenaceae</taxon>
        <taxon>Uncinocarpus</taxon>
    </lineage>
</organism>
<evidence type="ECO:0000313" key="3">
    <source>
        <dbReference type="Proteomes" id="UP000002058"/>
    </source>
</evidence>
<dbReference type="EMBL" id="CH476615">
    <property type="protein sequence ID" value="EEP75730.1"/>
    <property type="molecule type" value="Genomic_DNA"/>
</dbReference>
<proteinExistence type="predicted"/>
<protein>
    <submittedName>
        <fullName evidence="2">Uncharacterized protein</fullName>
    </submittedName>
</protein>
<dbReference type="RefSeq" id="XP_002541063.1">
    <property type="nucleotide sequence ID" value="XM_002541017.1"/>
</dbReference>
<dbReference type="eggNOG" id="ENOG502S8NN">
    <property type="taxonomic scope" value="Eukaryota"/>
</dbReference>